<protein>
    <submittedName>
        <fullName evidence="2">Uncharacterized protein</fullName>
    </submittedName>
</protein>
<feature type="region of interest" description="Disordered" evidence="1">
    <location>
        <begin position="1"/>
        <end position="32"/>
    </location>
</feature>
<reference evidence="2 3" key="1">
    <citation type="journal article" date="2019" name="Plant Biotechnol. J.">
        <title>The red bayberry genome and genetic basis of sex determination.</title>
        <authorList>
            <person name="Jia H.M."/>
            <person name="Jia H.J."/>
            <person name="Cai Q.L."/>
            <person name="Wang Y."/>
            <person name="Zhao H.B."/>
            <person name="Yang W.F."/>
            <person name="Wang G.Y."/>
            <person name="Li Y.H."/>
            <person name="Zhan D.L."/>
            <person name="Shen Y.T."/>
            <person name="Niu Q.F."/>
            <person name="Chang L."/>
            <person name="Qiu J."/>
            <person name="Zhao L."/>
            <person name="Xie H.B."/>
            <person name="Fu W.Y."/>
            <person name="Jin J."/>
            <person name="Li X.W."/>
            <person name="Jiao Y."/>
            <person name="Zhou C.C."/>
            <person name="Tu T."/>
            <person name="Chai C.Y."/>
            <person name="Gao J.L."/>
            <person name="Fan L.J."/>
            <person name="van de Weg E."/>
            <person name="Wang J.Y."/>
            <person name="Gao Z.S."/>
        </authorList>
    </citation>
    <scope>NUCLEOTIDE SEQUENCE [LARGE SCALE GENOMIC DNA]</scope>
    <source>
        <tissue evidence="2">Leaves</tissue>
    </source>
</reference>
<dbReference type="Proteomes" id="UP000516437">
    <property type="component" value="Chromosome 8"/>
</dbReference>
<evidence type="ECO:0000313" key="3">
    <source>
        <dbReference type="Proteomes" id="UP000516437"/>
    </source>
</evidence>
<organism evidence="2 3">
    <name type="scientific">Morella rubra</name>
    <name type="common">Chinese bayberry</name>
    <dbReference type="NCBI Taxonomy" id="262757"/>
    <lineage>
        <taxon>Eukaryota</taxon>
        <taxon>Viridiplantae</taxon>
        <taxon>Streptophyta</taxon>
        <taxon>Embryophyta</taxon>
        <taxon>Tracheophyta</taxon>
        <taxon>Spermatophyta</taxon>
        <taxon>Magnoliopsida</taxon>
        <taxon>eudicotyledons</taxon>
        <taxon>Gunneridae</taxon>
        <taxon>Pentapetalae</taxon>
        <taxon>rosids</taxon>
        <taxon>fabids</taxon>
        <taxon>Fagales</taxon>
        <taxon>Myricaceae</taxon>
        <taxon>Morella</taxon>
    </lineage>
</organism>
<comment type="caution">
    <text evidence="2">The sequence shown here is derived from an EMBL/GenBank/DDBJ whole genome shotgun (WGS) entry which is preliminary data.</text>
</comment>
<name>A0A6A1UYZ8_9ROSI</name>
<dbReference type="OrthoDB" id="687180at2759"/>
<keyword evidence="3" id="KW-1185">Reference proteome</keyword>
<evidence type="ECO:0000256" key="1">
    <source>
        <dbReference type="SAM" id="MobiDB-lite"/>
    </source>
</evidence>
<proteinExistence type="predicted"/>
<dbReference type="AlphaFoldDB" id="A0A6A1UYZ8"/>
<sequence length="267" mass="30262">MEANKERREQVEMKKEEKQEEKKNEVLESKNHTAGFDPMAKLLIRKSIVPDGGDRGAEAPEDVLAFSRNYPKSLEITKEQETLSVSYLIMRKGWEEGGFLSFPGKWGKRDVLISANATKMTAWDQKKKRKEDDSVGPMISNLGLDVNSKRLEHKVQTYFLLILTQMGRKQQFHCLSTSKARTLPPQKGHDPDACCLPNSFSSPSHTNRNHISFLLLPLVEPSWSVGLPCLFGSEIRGSRIDVRKCEEKLKKAAAFNGATHYLYRDAP</sequence>
<accession>A0A6A1UYZ8</accession>
<dbReference type="EMBL" id="RXIC02000026">
    <property type="protein sequence ID" value="KAB1204300.1"/>
    <property type="molecule type" value="Genomic_DNA"/>
</dbReference>
<evidence type="ECO:0000313" key="2">
    <source>
        <dbReference type="EMBL" id="KAB1204300.1"/>
    </source>
</evidence>
<feature type="compositionally biased region" description="Basic and acidic residues" evidence="1">
    <location>
        <begin position="1"/>
        <end position="31"/>
    </location>
</feature>
<gene>
    <name evidence="2" type="ORF">CJ030_MR8G004630</name>
</gene>